<dbReference type="Pfam" id="PF13557">
    <property type="entry name" value="Phenol_MetA_deg"/>
    <property type="match status" value="1"/>
</dbReference>
<dbReference type="Proteomes" id="UP001500469">
    <property type="component" value="Unassembled WGS sequence"/>
</dbReference>
<name>A0ABP3YAG8_9BACT</name>
<gene>
    <name evidence="1" type="ORF">GCM10009119_06320</name>
</gene>
<comment type="caution">
    <text evidence="1">The sequence shown here is derived from an EMBL/GenBank/DDBJ whole genome shotgun (WGS) entry which is preliminary data.</text>
</comment>
<sequence>MAGLKIGCGYVYSIPNNGKPISGFSKLGHFHYSLFNYLLMNFDFKFRKGLFMLFLGLPILTWAQSPTDELMMPTKEICFLGNYEFGEFDEYWEGSTLRVNGTIAKVQRKTAMLMAAYGVIDKLNVYVGLPYISTNSTTPNGGKFAGASGLQDLSVGLKYEVLKKQSEKGEFSALASLNFSTPVSNYLSDYQPYSLGLGTPQLAWRAIFNYKWNNGIYLRGVGGYIWKGYTEAEREYYYNQGSYYTSWMDVPSSWNYELVLGKWFFQNALRVELNYGSQYSTSGDDIRAYNAPQPTNQVNMDRVGAFAHYYFPQIKGLGVLASYSQIVDGKNAPKMTSFGLGVTYQFQLLN</sequence>
<evidence type="ECO:0000313" key="2">
    <source>
        <dbReference type="Proteomes" id="UP001500469"/>
    </source>
</evidence>
<accession>A0ABP3YAG8</accession>
<keyword evidence="2" id="KW-1185">Reference proteome</keyword>
<organism evidence="1 2">
    <name type="scientific">Algoriphagus jejuensis</name>
    <dbReference type="NCBI Taxonomy" id="419934"/>
    <lineage>
        <taxon>Bacteria</taxon>
        <taxon>Pseudomonadati</taxon>
        <taxon>Bacteroidota</taxon>
        <taxon>Cytophagia</taxon>
        <taxon>Cytophagales</taxon>
        <taxon>Cyclobacteriaceae</taxon>
        <taxon>Algoriphagus</taxon>
    </lineage>
</organism>
<proteinExistence type="predicted"/>
<evidence type="ECO:0008006" key="3">
    <source>
        <dbReference type="Google" id="ProtNLM"/>
    </source>
</evidence>
<protein>
    <recommendedName>
        <fullName evidence="3">Outer membrane beta-barrel porin/alpha-amylase</fullName>
    </recommendedName>
</protein>
<reference evidence="2" key="1">
    <citation type="journal article" date="2019" name="Int. J. Syst. Evol. Microbiol.">
        <title>The Global Catalogue of Microorganisms (GCM) 10K type strain sequencing project: providing services to taxonomists for standard genome sequencing and annotation.</title>
        <authorList>
            <consortium name="The Broad Institute Genomics Platform"/>
            <consortium name="The Broad Institute Genome Sequencing Center for Infectious Disease"/>
            <person name="Wu L."/>
            <person name="Ma J."/>
        </authorList>
    </citation>
    <scope>NUCLEOTIDE SEQUENCE [LARGE SCALE GENOMIC DNA]</scope>
    <source>
        <strain evidence="2">JCM 16112</strain>
    </source>
</reference>
<dbReference type="InterPro" id="IPR025737">
    <property type="entry name" value="FApF"/>
</dbReference>
<dbReference type="EMBL" id="BAAAFI010000002">
    <property type="protein sequence ID" value="GAA0877664.1"/>
    <property type="molecule type" value="Genomic_DNA"/>
</dbReference>
<evidence type="ECO:0000313" key="1">
    <source>
        <dbReference type="EMBL" id="GAA0877664.1"/>
    </source>
</evidence>